<feature type="compositionally biased region" description="Low complexity" evidence="1">
    <location>
        <begin position="1"/>
        <end position="22"/>
    </location>
</feature>
<feature type="compositionally biased region" description="Low complexity" evidence="1">
    <location>
        <begin position="1173"/>
        <end position="1190"/>
    </location>
</feature>
<evidence type="ECO:0000313" key="3">
    <source>
        <dbReference type="Proteomes" id="UP000274922"/>
    </source>
</evidence>
<feature type="compositionally biased region" description="Polar residues" evidence="1">
    <location>
        <begin position="752"/>
        <end position="773"/>
    </location>
</feature>
<proteinExistence type="predicted"/>
<feature type="region of interest" description="Disordered" evidence="1">
    <location>
        <begin position="344"/>
        <end position="364"/>
    </location>
</feature>
<dbReference type="PANTHER" id="PTHR13484:SF0">
    <property type="entry name" value="PRE-MRNA 3'-END-PROCESSING FACTOR FIP1"/>
    <property type="match status" value="1"/>
</dbReference>
<dbReference type="EMBL" id="ML014133">
    <property type="protein sequence ID" value="RKP02856.1"/>
    <property type="molecule type" value="Genomic_DNA"/>
</dbReference>
<feature type="region of interest" description="Disordered" evidence="1">
    <location>
        <begin position="1157"/>
        <end position="1221"/>
    </location>
</feature>
<sequence>MAQPPMAARAAAATTPPSSVPGAAPPSPEVLDAAADRHGLGTHELMALFEGDAVPSLPIYKKRSPAHAAYGSLPALPAKSEAASRGAGRAPLELVPSRVRATQRRHVVRSRDLEDQHVAARNALVTAFTDQCERLVADTMMGAWRRLEDNEARLEDAYRQETFLAQKTRHELEDYRAQRVELGVQRQAVLAQLASEYAQYERDFLGEMGALLHHYRRLVAPEPYTPLAAGPLRAMQDEVVGINTSVCSNRRAIAAFVTCITHAEALLVGPALDDAAARVVARWRASRLAHQKTHFAQRIQDLYHNGLDTLIDGFRAQFKGIQDDEMARLAALAATLAAPYAKPKKSFAGTPAQSDRRPATATATSEAAAAAVPAATIAAAAAAPATATATATAAAAATPSPSLSDAPLASNDNKERSTAWPVDVSEHERACAATSEAYTQTLDAFEDALARFQDQALEALAPEMAVYVQALMETGDCATEAEAQARADEDVAAGIALSKLATARKTLSPLRAQVTNLRDGAHGIVEFLRLACRSLDHVSESTALIVATLQDNITSIQDWYASNFKWAETDYYQQLEAMWEQETAGTIAKAHETCLASLKNMTTLHKNTFKLVEDACDSVTKQFQTEMDGARSKLCSVLSLVTIDEAVRTRSIYEHDVIGQEDGYPVCQASVAPPDPGWFTDQSRIAARLLDGLVPCSEPRETNGLGSPPLRRAADRNADRAAAAAAAGSVATAAVSSAPSGDRAAAADHESTTPTTNQASPATTGQVTPSANSRLRRLRERKDGDAAASTSLTPTHLAELLGFSLADWDASLLAALREAVQRAVYGTLHARRFQRAQALKVEASRLVKLYRNDLHTTLFVEERRSEDLEKAFAEKRAALGTAEEIRANEVRSLIAKMHRLKGEYGQAVQAIVAKGHKYRDVTMSELKTRLMQASGIHHLAQIKGTYEAARKDHIDDVQSTLQAALTRLRTHLQALAEAKQKNRAAWMTLTDGFTRDSLCVMETWTAEYEPALVDVQRATMLLHKEFLDEWDAHTVEVTHLTKLEAEINNVKIALQSQCAATDAQYDALKTLHTRLVRRLRTPNMGRADMMAALQQTDGLLRLKWQLYAVLASEPVTVPTLANDSDYETWYASQMERVETNAAISQAAAKGAADKAALPAKTRSSGSAVGKTLVPGVSGASGAPGAKAAEGTASRPTSSIKPAVSRNGSASTTATSRASKAAAASPAAGQPWLIQGKYRVMEWFELRVAQATRHSRLVIDEFFKEKRVLRRIEAIPNSPGAQREYVALRLSNETERAAAYVAARLADLHAVTIDVEHCVPLWIQSLFDLARADSQAMWRETMVKYAEGVAASTAMCRHWTIDVQAAGSLAILPPPLPSAAVGGGLGALDMSPPSAAVAAAATCVPDETTPAAISEALTGLSTAPPPPHVERFRARTLALKPDVKERLRDLRTRLDAIHQASTDHLNAVSRTIGHDSRVRAQNLIFEVSFIQHRSILLANALSAFPPPAGRPVDAVTGPVTIPAIPPSDWVCSTPLSPVLNPQGEPIRSYVLERASLEKSRAFLTVDSWRVFVDTWADRKRLFDVEMKALLSGTDQCRSQLRQLQAFVDAV</sequence>
<evidence type="ECO:0000256" key="1">
    <source>
        <dbReference type="SAM" id="MobiDB-lite"/>
    </source>
</evidence>
<keyword evidence="3" id="KW-1185">Reference proteome</keyword>
<feature type="compositionally biased region" description="Low complexity" evidence="1">
    <location>
        <begin position="1208"/>
        <end position="1221"/>
    </location>
</feature>
<organism evidence="2 3">
    <name type="scientific">Caulochytrium protostelioides</name>
    <dbReference type="NCBI Taxonomy" id="1555241"/>
    <lineage>
        <taxon>Eukaryota</taxon>
        <taxon>Fungi</taxon>
        <taxon>Fungi incertae sedis</taxon>
        <taxon>Chytridiomycota</taxon>
        <taxon>Chytridiomycota incertae sedis</taxon>
        <taxon>Chytridiomycetes</taxon>
        <taxon>Caulochytriales</taxon>
        <taxon>Caulochytriaceae</taxon>
        <taxon>Caulochytrium</taxon>
    </lineage>
</organism>
<dbReference type="PANTHER" id="PTHR13484">
    <property type="entry name" value="FIP1-LIKE 1 PROTEIN"/>
    <property type="match status" value="1"/>
</dbReference>
<feature type="region of interest" description="Disordered" evidence="1">
    <location>
        <begin position="396"/>
        <end position="423"/>
    </location>
</feature>
<dbReference type="Proteomes" id="UP000274922">
    <property type="component" value="Unassembled WGS sequence"/>
</dbReference>
<feature type="region of interest" description="Disordered" evidence="1">
    <location>
        <begin position="1"/>
        <end position="29"/>
    </location>
</feature>
<evidence type="ECO:0000313" key="2">
    <source>
        <dbReference type="EMBL" id="RKP02856.1"/>
    </source>
</evidence>
<feature type="region of interest" description="Disordered" evidence="1">
    <location>
        <begin position="696"/>
        <end position="718"/>
    </location>
</feature>
<name>A0A4P9XBS8_9FUNG</name>
<gene>
    <name evidence="2" type="ORF">CXG81DRAFT_24456</name>
</gene>
<accession>A0A4P9XBS8</accession>
<dbReference type="GO" id="GO:0005847">
    <property type="term" value="C:mRNA cleavage and polyadenylation specificity factor complex"/>
    <property type="evidence" value="ECO:0007669"/>
    <property type="project" value="TreeGrafter"/>
</dbReference>
<dbReference type="InterPro" id="IPR051187">
    <property type="entry name" value="Pre-mRNA_3'-end_processing_reg"/>
</dbReference>
<protein>
    <recommendedName>
        <fullName evidence="4">DUF4456 domain-containing protein</fullName>
    </recommendedName>
</protein>
<feature type="region of interest" description="Disordered" evidence="1">
    <location>
        <begin position="737"/>
        <end position="773"/>
    </location>
</feature>
<evidence type="ECO:0008006" key="4">
    <source>
        <dbReference type="Google" id="ProtNLM"/>
    </source>
</evidence>
<feature type="compositionally biased region" description="Low complexity" evidence="1">
    <location>
        <begin position="396"/>
        <end position="410"/>
    </location>
</feature>
<reference evidence="3" key="1">
    <citation type="journal article" date="2018" name="Nat. Microbiol.">
        <title>Leveraging single-cell genomics to expand the fungal tree of life.</title>
        <authorList>
            <person name="Ahrendt S.R."/>
            <person name="Quandt C.A."/>
            <person name="Ciobanu D."/>
            <person name="Clum A."/>
            <person name="Salamov A."/>
            <person name="Andreopoulos B."/>
            <person name="Cheng J.F."/>
            <person name="Woyke T."/>
            <person name="Pelin A."/>
            <person name="Henrissat B."/>
            <person name="Reynolds N.K."/>
            <person name="Benny G.L."/>
            <person name="Smith M.E."/>
            <person name="James T.Y."/>
            <person name="Grigoriev I.V."/>
        </authorList>
    </citation>
    <scope>NUCLEOTIDE SEQUENCE [LARGE SCALE GENOMIC DNA]</scope>
    <source>
        <strain evidence="3">ATCC 52028</strain>
    </source>
</reference>